<evidence type="ECO:0000256" key="6">
    <source>
        <dbReference type="SAM" id="Coils"/>
    </source>
</evidence>
<proteinExistence type="predicted"/>
<protein>
    <recommendedName>
        <fullName evidence="1">mRNA (guanine-N(7))-methyltransferase</fullName>
        <ecNumber evidence="1">2.1.1.56</ecNumber>
    </recommendedName>
</protein>
<dbReference type="PANTHER" id="PTHR12189">
    <property type="entry name" value="MRNA GUANINE-7- METHYLTRANSFERASE"/>
    <property type="match status" value="1"/>
</dbReference>
<dbReference type="InterPro" id="IPR039753">
    <property type="entry name" value="RG7MT1"/>
</dbReference>
<dbReference type="GO" id="GO:0005634">
    <property type="term" value="C:nucleus"/>
    <property type="evidence" value="ECO:0007669"/>
    <property type="project" value="TreeGrafter"/>
</dbReference>
<feature type="coiled-coil region" evidence="6">
    <location>
        <begin position="1145"/>
        <end position="1181"/>
    </location>
</feature>
<dbReference type="Gene3D" id="3.40.50.150">
    <property type="entry name" value="Vaccinia Virus protein VP39"/>
    <property type="match status" value="1"/>
</dbReference>
<dbReference type="SUPFAM" id="SSF56091">
    <property type="entry name" value="DNA ligase/mRNA capping enzyme, catalytic domain"/>
    <property type="match status" value="1"/>
</dbReference>
<reference evidence="8" key="1">
    <citation type="journal article" date="2020" name="Nature">
        <title>Giant virus diversity and host interactions through global metagenomics.</title>
        <authorList>
            <person name="Schulz F."/>
            <person name="Roux S."/>
            <person name="Paez-Espino D."/>
            <person name="Jungbluth S."/>
            <person name="Walsh D.A."/>
            <person name="Denef V.J."/>
            <person name="McMahon K.D."/>
            <person name="Konstantinidis K.T."/>
            <person name="Eloe-Fadrosh E.A."/>
            <person name="Kyrpides N.C."/>
            <person name="Woyke T."/>
        </authorList>
    </citation>
    <scope>NUCLEOTIDE SEQUENCE</scope>
    <source>
        <strain evidence="8">GVMAG-M-3300023184-105</strain>
    </source>
</reference>
<dbReference type="EMBL" id="MN739956">
    <property type="protein sequence ID" value="QHT79900.1"/>
    <property type="molecule type" value="Genomic_DNA"/>
</dbReference>
<dbReference type="Pfam" id="PF03291">
    <property type="entry name" value="mRNA_G-N7_MeTrfase"/>
    <property type="match status" value="1"/>
</dbReference>
<accession>A0A6C0HHN6</accession>
<feature type="domain" description="MRNA cap 0 methyltransferase" evidence="7">
    <location>
        <begin position="801"/>
        <end position="1127"/>
    </location>
</feature>
<dbReference type="InterPro" id="IPR004971">
    <property type="entry name" value="mRNA_G-N7_MeTrfase_dom"/>
</dbReference>
<dbReference type="GO" id="GO:0005524">
    <property type="term" value="F:ATP binding"/>
    <property type="evidence" value="ECO:0007669"/>
    <property type="project" value="InterPro"/>
</dbReference>
<dbReference type="InterPro" id="IPR012340">
    <property type="entry name" value="NA-bd_OB-fold"/>
</dbReference>
<dbReference type="PROSITE" id="PS51562">
    <property type="entry name" value="RNA_CAP0_MT"/>
    <property type="match status" value="1"/>
</dbReference>
<dbReference type="PANTHER" id="PTHR12189:SF2">
    <property type="entry name" value="MRNA CAP GUANINE-N7 METHYLTRANSFERASE"/>
    <property type="match status" value="1"/>
</dbReference>
<dbReference type="SUPFAM" id="SSF53335">
    <property type="entry name" value="S-adenosyl-L-methionine-dependent methyltransferases"/>
    <property type="match status" value="1"/>
</dbReference>
<evidence type="ECO:0000256" key="2">
    <source>
        <dbReference type="ARBA" id="ARBA00022603"/>
    </source>
</evidence>
<evidence type="ECO:0000313" key="8">
    <source>
        <dbReference type="EMBL" id="QHT79900.1"/>
    </source>
</evidence>
<dbReference type="Pfam" id="PF01331">
    <property type="entry name" value="mRNA_cap_enzyme"/>
    <property type="match status" value="1"/>
</dbReference>
<evidence type="ECO:0000259" key="7">
    <source>
        <dbReference type="PROSITE" id="PS51562"/>
    </source>
</evidence>
<keyword evidence="2" id="KW-0489">Methyltransferase</keyword>
<dbReference type="AlphaFoldDB" id="A0A6C0HHN6"/>
<dbReference type="GO" id="GO:0004482">
    <property type="term" value="F:mRNA 5'-cap (guanine-N7-)-methyltransferase activity"/>
    <property type="evidence" value="ECO:0007669"/>
    <property type="project" value="UniProtKB-EC"/>
</dbReference>
<organism evidence="8">
    <name type="scientific">viral metagenome</name>
    <dbReference type="NCBI Taxonomy" id="1070528"/>
    <lineage>
        <taxon>unclassified sequences</taxon>
        <taxon>metagenomes</taxon>
        <taxon>organismal metagenomes</taxon>
    </lineage>
</organism>
<dbReference type="InterPro" id="IPR001339">
    <property type="entry name" value="mRNA_cap_enzyme_adenylation"/>
</dbReference>
<dbReference type="GO" id="GO:0004484">
    <property type="term" value="F:mRNA guanylyltransferase activity"/>
    <property type="evidence" value="ECO:0007669"/>
    <property type="project" value="InterPro"/>
</dbReference>
<keyword evidence="4" id="KW-0949">S-adenosyl-L-methionine</keyword>
<evidence type="ECO:0000256" key="4">
    <source>
        <dbReference type="ARBA" id="ARBA00022691"/>
    </source>
</evidence>
<evidence type="ECO:0000256" key="3">
    <source>
        <dbReference type="ARBA" id="ARBA00022679"/>
    </source>
</evidence>
<keyword evidence="5" id="KW-0694">RNA-binding</keyword>
<evidence type="ECO:0000256" key="5">
    <source>
        <dbReference type="ARBA" id="ARBA00022884"/>
    </source>
</evidence>
<evidence type="ECO:0000256" key="1">
    <source>
        <dbReference type="ARBA" id="ARBA00011926"/>
    </source>
</evidence>
<dbReference type="Gene3D" id="3.30.470.30">
    <property type="entry name" value="DNA ligase/mRNA capping enzyme"/>
    <property type="match status" value="1"/>
</dbReference>
<name>A0A6C0HHN6_9ZZZZ</name>
<dbReference type="Gene3D" id="2.40.50.140">
    <property type="entry name" value="Nucleic acid-binding proteins"/>
    <property type="match status" value="1"/>
</dbReference>
<dbReference type="EC" id="2.1.1.56" evidence="1"/>
<sequence length="1278" mass="145854">MQALLKYKKKAAEKAIAKEADALKPKEIEPGEIDETSIEKDRAMAEAQAVASAEAKLNSVDSTKAFEEMVAFYLASNPISSVNWKINEFEIAFGTNPRKGRPITKIDYDNIVRQFKAAGFTTKDPEGLYMLRMNNEYYDTRTKKTKTSNIRTELIGIDLIQEYCKTNNLQKILDKPNMVFSANSKVKFTQKTLAQKNDNETLFPVDFEDFNFRCSYKKEQDHYTDSNIGKSIIREWTNQKKTFRYMNRVRFDHPDLPFFLDISILKSSKKTGKVPIPQYTIQDAGVFENPETYEVELEIDNTKVGAGTTYDTAPKLLDALRKGIRIVLSGIQGTNYPIAYSEKDKVLLEYMKLLHGPDFEMRRIKSSDFCGPSSVTLQVKNLMDNADTTIPNILRNYCVTDKADGIRSLLYVADNGRIYLIDGNMNVLFTGAYTDEKTVLNTLLDGEHIKYNKKGDYINLFAAFDIYYLQGKSVREYAFEESDDEDEDEEHEHYRRLLLINATAFMKPKSIVKSAATGKPADNCNFRIKCKQFQVSNLNNSIFRACATILSDIDQGIYEYNTDGLIFTPINTGVASQSVGIAGSLSKPLWEQSFKWKPAEFNTIDFLVRVKKDKNGQDEVHNVFQQGKNLVSINNIKQYKTLILCCGFDKEKHRFINPFESMISDNLPNVKYDNEEKYSPVPFRPTNPFDENACYCNVELRSGEMRTEENEVFGEHMIVEFRYDINLSGAWKWVPLRVRYDKTAELHNGAPNYGNAYHVANSNWHSIHDPITKEMIMTGEGIPEIDETEDVYYNRDSREINTDGLRDFHNLYVKKKMILGVSQRKQTLIDYAVGKAGDLPKWIRAHLGFVFGIDKSNSNIFDPLDGACARYIKSAKEYTKDFPKAIFLEGNSGNNIRSGKAFKTEKEKQIARAIFGNGPKDRQVLKEAVYKQYGVAQEGFNISSCQFALHYFFENNVIFHEFLRNLAECTAMGGYFIGTCYDGKTVFKRLQQKINGEGIAIMKRDRKVYEIIKMYDETGFPDDETSVGYMIHVYQDSINKTFPEYLVNFDYLVQMLSNYGFALIKKEESMPMGLPNGTGLFSELFTEMETEIEQNPQKAADYKKASSMTEDEKWISFMNRYFIFKKTHNVDAERIYKQFVSKKMLGDLAKQADEVADALELANEKAKEEKAAEKSKKLKIRKLSSKQKVVIDAYSPVLDSEEDISPQEIEKIASSIEAIVIPQVSEEHRVLAEEPAPESAPKLVLGKPVAIKKAPKPKIVIGEPVKVIKKIKKADKTA</sequence>
<dbReference type="InterPro" id="IPR029063">
    <property type="entry name" value="SAM-dependent_MTases_sf"/>
</dbReference>
<dbReference type="SUPFAM" id="SSF50249">
    <property type="entry name" value="Nucleic acid-binding proteins"/>
    <property type="match status" value="1"/>
</dbReference>
<dbReference type="GO" id="GO:0003723">
    <property type="term" value="F:RNA binding"/>
    <property type="evidence" value="ECO:0007669"/>
    <property type="project" value="UniProtKB-KW"/>
</dbReference>
<keyword evidence="6" id="KW-0175">Coiled coil</keyword>
<keyword evidence="3" id="KW-0808">Transferase</keyword>